<sequence length="192" mass="22195">MMSKKNIWILILLIIGIGGIIAIEGYAKPKAREQAAQYEAEQKSPYTHDISRSLKFRSKYMGNAGNIINLNNSLPYSDMNNTFQLYPDELTAELKYKVLSAELETAKLQEMLLYVATANFVMIDNLQALRLTFEDAVFTIQRKTVEEWYGGEGSLVLLQNKQNWRELVQDKMKDREFTQKFNDQLVKREAVQ</sequence>
<evidence type="ECO:0000259" key="1">
    <source>
        <dbReference type="Pfam" id="PF16107"/>
    </source>
</evidence>
<evidence type="ECO:0000313" key="2">
    <source>
        <dbReference type="EMBL" id="SMF75696.1"/>
    </source>
</evidence>
<dbReference type="Pfam" id="PF16107">
    <property type="entry name" value="DUF4825"/>
    <property type="match status" value="1"/>
</dbReference>
<reference evidence="2 3" key="1">
    <citation type="submission" date="2017-04" db="EMBL/GenBank/DDBJ databases">
        <authorList>
            <person name="Afonso C.L."/>
            <person name="Miller P.J."/>
            <person name="Scott M.A."/>
            <person name="Spackman E."/>
            <person name="Goraichik I."/>
            <person name="Dimitrov K.M."/>
            <person name="Suarez D.L."/>
            <person name="Swayne D.E."/>
        </authorList>
    </citation>
    <scope>NUCLEOTIDE SEQUENCE [LARGE SCALE GENOMIC DNA]</scope>
    <source>
        <strain evidence="2 3">N3/975</strain>
    </source>
</reference>
<feature type="domain" description="DUF4825" evidence="1">
    <location>
        <begin position="55"/>
        <end position="135"/>
    </location>
</feature>
<name>A0A1X7GWL5_9BACL</name>
<proteinExistence type="predicted"/>
<dbReference type="EMBL" id="LT840184">
    <property type="protein sequence ID" value="SMF75696.1"/>
    <property type="molecule type" value="Genomic_DNA"/>
</dbReference>
<protein>
    <recommendedName>
        <fullName evidence="1">DUF4825 domain-containing protein</fullName>
    </recommendedName>
</protein>
<gene>
    <name evidence="2" type="ORF">SAMN05661091_1237</name>
</gene>
<dbReference type="STRING" id="1313296.SAMN05661091_1237"/>
<accession>A0A1X7GWL5</accession>
<dbReference type="InterPro" id="IPR032250">
    <property type="entry name" value="DUF4825"/>
</dbReference>
<dbReference type="Proteomes" id="UP000192940">
    <property type="component" value="Chromosome I"/>
</dbReference>
<keyword evidence="3" id="KW-1185">Reference proteome</keyword>
<dbReference type="AlphaFoldDB" id="A0A1X7GWL5"/>
<organism evidence="2 3">
    <name type="scientific">Paenibacillus uliginis N3/975</name>
    <dbReference type="NCBI Taxonomy" id="1313296"/>
    <lineage>
        <taxon>Bacteria</taxon>
        <taxon>Bacillati</taxon>
        <taxon>Bacillota</taxon>
        <taxon>Bacilli</taxon>
        <taxon>Bacillales</taxon>
        <taxon>Paenibacillaceae</taxon>
        <taxon>Paenibacillus</taxon>
    </lineage>
</organism>
<dbReference type="RefSeq" id="WP_244562967.1">
    <property type="nucleotide sequence ID" value="NZ_LT840184.1"/>
</dbReference>
<evidence type="ECO:0000313" key="3">
    <source>
        <dbReference type="Proteomes" id="UP000192940"/>
    </source>
</evidence>